<dbReference type="Pfam" id="PF02687">
    <property type="entry name" value="FtsX"/>
    <property type="match status" value="1"/>
</dbReference>
<evidence type="ECO:0000256" key="1">
    <source>
        <dbReference type="ARBA" id="ARBA00004651"/>
    </source>
</evidence>
<feature type="transmembrane region" description="Helical" evidence="8">
    <location>
        <begin position="278"/>
        <end position="300"/>
    </location>
</feature>
<proteinExistence type="inferred from homology"/>
<keyword evidence="11" id="KW-1185">Reference proteome</keyword>
<keyword evidence="3 8" id="KW-0812">Transmembrane</keyword>
<dbReference type="Proteomes" id="UP001500620">
    <property type="component" value="Unassembled WGS sequence"/>
</dbReference>
<comment type="caution">
    <text evidence="10">The sequence shown here is derived from an EMBL/GenBank/DDBJ whole genome shotgun (WGS) entry which is preliminary data.</text>
</comment>
<feature type="transmembrane region" description="Helical" evidence="8">
    <location>
        <begin position="492"/>
        <end position="515"/>
    </location>
</feature>
<accession>A0ABP8DDZ7</accession>
<feature type="transmembrane region" description="Helical" evidence="8">
    <location>
        <begin position="855"/>
        <end position="878"/>
    </location>
</feature>
<evidence type="ECO:0000256" key="3">
    <source>
        <dbReference type="ARBA" id="ARBA00022692"/>
    </source>
</evidence>
<evidence type="ECO:0000313" key="11">
    <source>
        <dbReference type="Proteomes" id="UP001500620"/>
    </source>
</evidence>
<dbReference type="RefSeq" id="WP_345130397.1">
    <property type="nucleotide sequence ID" value="NZ_BAABAT010000015.1"/>
</dbReference>
<feature type="region of interest" description="Disordered" evidence="7">
    <location>
        <begin position="641"/>
        <end position="716"/>
    </location>
</feature>
<organism evidence="10 11">
    <name type="scientific">Dactylosporangium darangshiense</name>
    <dbReference type="NCBI Taxonomy" id="579108"/>
    <lineage>
        <taxon>Bacteria</taxon>
        <taxon>Bacillati</taxon>
        <taxon>Actinomycetota</taxon>
        <taxon>Actinomycetes</taxon>
        <taxon>Micromonosporales</taxon>
        <taxon>Micromonosporaceae</taxon>
        <taxon>Dactylosporangium</taxon>
    </lineage>
</organism>
<feature type="domain" description="ABC3 transporter permease C-terminal" evidence="9">
    <location>
        <begin position="857"/>
        <end position="974"/>
    </location>
</feature>
<evidence type="ECO:0000256" key="8">
    <source>
        <dbReference type="SAM" id="Phobius"/>
    </source>
</evidence>
<reference evidence="11" key="1">
    <citation type="journal article" date="2019" name="Int. J. Syst. Evol. Microbiol.">
        <title>The Global Catalogue of Microorganisms (GCM) 10K type strain sequencing project: providing services to taxonomists for standard genome sequencing and annotation.</title>
        <authorList>
            <consortium name="The Broad Institute Genomics Platform"/>
            <consortium name="The Broad Institute Genome Sequencing Center for Infectious Disease"/>
            <person name="Wu L."/>
            <person name="Ma J."/>
        </authorList>
    </citation>
    <scope>NUCLEOTIDE SEQUENCE [LARGE SCALE GENOMIC DNA]</scope>
    <source>
        <strain evidence="11">JCM 17441</strain>
    </source>
</reference>
<dbReference type="InterPro" id="IPR003838">
    <property type="entry name" value="ABC3_permease_C"/>
</dbReference>
<feature type="transmembrane region" description="Helical" evidence="8">
    <location>
        <begin position="331"/>
        <end position="352"/>
    </location>
</feature>
<dbReference type="PANTHER" id="PTHR30572">
    <property type="entry name" value="MEMBRANE COMPONENT OF TRANSPORTER-RELATED"/>
    <property type="match status" value="1"/>
</dbReference>
<gene>
    <name evidence="10" type="ORF">GCM10022255_053870</name>
</gene>
<evidence type="ECO:0000256" key="2">
    <source>
        <dbReference type="ARBA" id="ARBA00022475"/>
    </source>
</evidence>
<dbReference type="PANTHER" id="PTHR30572:SF4">
    <property type="entry name" value="ABC TRANSPORTER PERMEASE YTRF"/>
    <property type="match status" value="1"/>
</dbReference>
<evidence type="ECO:0000313" key="10">
    <source>
        <dbReference type="EMBL" id="GAA4253347.1"/>
    </source>
</evidence>
<comment type="subcellular location">
    <subcellularLocation>
        <location evidence="1">Cell membrane</location>
        <topology evidence="1">Multi-pass membrane protein</topology>
    </subcellularLocation>
</comment>
<feature type="transmembrane region" description="Helical" evidence="8">
    <location>
        <begin position="951"/>
        <end position="972"/>
    </location>
</feature>
<dbReference type="InterPro" id="IPR050250">
    <property type="entry name" value="Macrolide_Exporter_MacB"/>
</dbReference>
<keyword evidence="2" id="KW-1003">Cell membrane</keyword>
<protein>
    <recommendedName>
        <fullName evidence="9">ABC3 transporter permease C-terminal domain-containing protein</fullName>
    </recommendedName>
</protein>
<evidence type="ECO:0000256" key="7">
    <source>
        <dbReference type="SAM" id="MobiDB-lite"/>
    </source>
</evidence>
<keyword evidence="5 8" id="KW-0472">Membrane</keyword>
<evidence type="ECO:0000256" key="4">
    <source>
        <dbReference type="ARBA" id="ARBA00022989"/>
    </source>
</evidence>
<feature type="transmembrane region" description="Helical" evidence="8">
    <location>
        <begin position="372"/>
        <end position="398"/>
    </location>
</feature>
<evidence type="ECO:0000256" key="5">
    <source>
        <dbReference type="ARBA" id="ARBA00023136"/>
    </source>
</evidence>
<comment type="similarity">
    <text evidence="6">Belongs to the ABC-4 integral membrane protein family.</text>
</comment>
<evidence type="ECO:0000256" key="6">
    <source>
        <dbReference type="ARBA" id="ARBA00038076"/>
    </source>
</evidence>
<feature type="transmembrane region" description="Helical" evidence="8">
    <location>
        <begin position="419"/>
        <end position="439"/>
    </location>
</feature>
<feature type="transmembrane region" description="Helical" evidence="8">
    <location>
        <begin position="907"/>
        <end position="931"/>
    </location>
</feature>
<feature type="compositionally biased region" description="Low complexity" evidence="7">
    <location>
        <begin position="641"/>
        <end position="703"/>
    </location>
</feature>
<keyword evidence="4 8" id="KW-1133">Transmembrane helix</keyword>
<feature type="transmembrane region" description="Helical" evidence="8">
    <location>
        <begin position="25"/>
        <end position="44"/>
    </location>
</feature>
<name>A0ABP8DDZ7_9ACTN</name>
<dbReference type="EMBL" id="BAABAT010000015">
    <property type="protein sequence ID" value="GAA4253347.1"/>
    <property type="molecule type" value="Genomic_DNA"/>
</dbReference>
<sequence>MTFLRTWAAAVRIARREAARSKGRTALVVALIMLPVLALSFLAATDAMFTLTPAEQADRDLGRFDAVLEWRYDGPVRQDRDGHLAHPLSADARPVTAASSEDVERTLLAALPAGTRLAHAEEDHLVAVRTPAGRTVLPALALDVADPRYQGHIQLLRGRAPATDGEVALDAAALTRTSTRVGGTLTLPDAGRTLTVVGEFERPGDLRAALVLRPGALPSDPGTWYADTPAPLTWPQVRSLNERGIVAQSRAVRLGPMQAGMLAAPDADLPALDRRRELAPLVLGMAFLEVVLLAGPAFAIGARRRRRELALIAANGGTPAHLRRIVLADGLVLGTAAALAGIALGVGSAFAARPLVEVYVTAMRAGSYRVSLPLLAALAALAVAMGMAAALAPAIVAGRSDVLAALTGRRLAPRAGRRLASAALAALLAGAAVAAWGVASYASRTVLAGLLVAEAGLVLSTPALLAAVAGLGGALPPALRIALRDAARNRTAAAPAVSAVMAAVIGSITVGVYAASLNARTERMAVPTLPPGYATAYQPPTLRTEPAPARVPTAQLRAAMSPLPVRETVEVRAVICADPASQCGLEPIRPPENRCPYRAGSLTGAEQRAAAADLRCDDLYHVLSGDATVLHIVDDGRLPGPVSSAPGGVSSSPGPGSSAPGPGSSAPGPGSSAPGPGSSAPGPGSSAPGLGSSAGPGSSAPGGVSPGAGGVSPGVPGVSSGLGDALSTIGGLTGDDLEQARATLRAGGAVVTDPLLIRDGRVLLRRTGTGTQDEPLSVPGHYATTARSSEFYALSPDAVRRAGYDSAVIGLVAATTRAPTVAERDAYFESLARFGHGYGGEVVEPQRRTAGLLELMLAFAAAAVALGAAGIATALSAVDGRPDHATLGAVGASPALRRRLALSRAGLIAVLGSVLGVVAGASAGAALLAAMNRRNVMTWPSEPPAPITLPWTSIAIALLAVPLIAMAAGALFTRARLPIERRL</sequence>
<evidence type="ECO:0000259" key="9">
    <source>
        <dbReference type="Pfam" id="PF02687"/>
    </source>
</evidence>